<dbReference type="GO" id="GO:0006351">
    <property type="term" value="P:DNA-templated transcription"/>
    <property type="evidence" value="ECO:0007669"/>
    <property type="project" value="TreeGrafter"/>
</dbReference>
<dbReference type="Pfam" id="PF04221">
    <property type="entry name" value="RelB"/>
    <property type="match status" value="1"/>
</dbReference>
<dbReference type="InterPro" id="IPR026262">
    <property type="entry name" value="DinJ"/>
</dbReference>
<dbReference type="Gene3D" id="1.10.1220.10">
    <property type="entry name" value="Met repressor-like"/>
    <property type="match status" value="1"/>
</dbReference>
<dbReference type="GO" id="GO:0015643">
    <property type="term" value="F:toxic substance binding"/>
    <property type="evidence" value="ECO:0007669"/>
    <property type="project" value="InterPro"/>
</dbReference>
<comment type="similarity">
    <text evidence="1">Belongs to the RelB/DinJ antitoxin family.</text>
</comment>
<gene>
    <name evidence="3" type="ORF">MAG551_00169</name>
</gene>
<dbReference type="AlphaFoldDB" id="A0A941VYM7"/>
<sequence>MGKAKTSTVRARINPSLKRDVEGLFEKLGLSTTEAINLFYKQVKLRNGLPFNVIVPNKVTGKVLKDTDAGKNLVRCEDAEDMFTKLGI</sequence>
<name>A0A941VYM7_9BACT</name>
<dbReference type="PIRSF" id="PIRSF003108">
    <property type="entry name" value="DinJ"/>
    <property type="match status" value="1"/>
</dbReference>
<dbReference type="GO" id="GO:0006355">
    <property type="term" value="P:regulation of DNA-templated transcription"/>
    <property type="evidence" value="ECO:0007669"/>
    <property type="project" value="InterPro"/>
</dbReference>
<accession>A0A941VYM7</accession>
<dbReference type="PANTHER" id="PTHR38781:SF1">
    <property type="entry name" value="ANTITOXIN DINJ-RELATED"/>
    <property type="match status" value="1"/>
</dbReference>
<proteinExistence type="inferred from homology"/>
<dbReference type="InterPro" id="IPR007337">
    <property type="entry name" value="RelB/DinJ"/>
</dbReference>
<evidence type="ECO:0000313" key="4">
    <source>
        <dbReference type="Proteomes" id="UP000722750"/>
    </source>
</evidence>
<evidence type="ECO:0000256" key="1">
    <source>
        <dbReference type="ARBA" id="ARBA00010562"/>
    </source>
</evidence>
<dbReference type="PANTHER" id="PTHR38781">
    <property type="entry name" value="ANTITOXIN DINJ-RELATED"/>
    <property type="match status" value="1"/>
</dbReference>
<dbReference type="GO" id="GO:0044010">
    <property type="term" value="P:single-species biofilm formation"/>
    <property type="evidence" value="ECO:0007669"/>
    <property type="project" value="InterPro"/>
</dbReference>
<dbReference type="EMBL" id="JAANXD010000009">
    <property type="protein sequence ID" value="MBS1257134.1"/>
    <property type="molecule type" value="Genomic_DNA"/>
</dbReference>
<protein>
    <submittedName>
        <fullName evidence="3">Antitoxin DinJ</fullName>
    </submittedName>
</protein>
<dbReference type="Proteomes" id="UP000722750">
    <property type="component" value="Unassembled WGS sequence"/>
</dbReference>
<evidence type="ECO:0000256" key="2">
    <source>
        <dbReference type="ARBA" id="ARBA00022649"/>
    </source>
</evidence>
<organism evidence="3 4">
    <name type="scientific">Candidatus Scalindua arabica</name>
    <dbReference type="NCBI Taxonomy" id="1127984"/>
    <lineage>
        <taxon>Bacteria</taxon>
        <taxon>Pseudomonadati</taxon>
        <taxon>Planctomycetota</taxon>
        <taxon>Candidatus Brocadiia</taxon>
        <taxon>Candidatus Brocadiales</taxon>
        <taxon>Candidatus Scalinduaceae</taxon>
        <taxon>Candidatus Scalindua</taxon>
    </lineage>
</organism>
<dbReference type="InterPro" id="IPR013321">
    <property type="entry name" value="Arc_rbn_hlx_hlx"/>
</dbReference>
<reference evidence="3" key="1">
    <citation type="journal article" date="2021" name="ISME J.">
        <title>Fine-scale metabolic discontinuity in a stratified prokaryote microbiome of a Red Sea deep halocline.</title>
        <authorList>
            <person name="Michoud G."/>
            <person name="Ngugi D.K."/>
            <person name="Barozzi A."/>
            <person name="Merlino G."/>
            <person name="Calleja M.L."/>
            <person name="Delgado-Huertas A."/>
            <person name="Moran X.A.G."/>
            <person name="Daffonchio D."/>
        </authorList>
    </citation>
    <scope>NUCLEOTIDE SEQUENCE</scope>
    <source>
        <strain evidence="3">SuakinDeep_MAG55_1</strain>
    </source>
</reference>
<dbReference type="GO" id="GO:0000987">
    <property type="term" value="F:cis-regulatory region sequence-specific DNA binding"/>
    <property type="evidence" value="ECO:0007669"/>
    <property type="project" value="InterPro"/>
</dbReference>
<evidence type="ECO:0000313" key="3">
    <source>
        <dbReference type="EMBL" id="MBS1257134.1"/>
    </source>
</evidence>
<comment type="caution">
    <text evidence="3">The sequence shown here is derived from an EMBL/GenBank/DDBJ whole genome shotgun (WGS) entry which is preliminary data.</text>
</comment>
<dbReference type="NCBIfam" id="TIGR02384">
    <property type="entry name" value="RelB_DinJ"/>
    <property type="match status" value="1"/>
</dbReference>
<keyword evidence="2" id="KW-1277">Toxin-antitoxin system</keyword>